<dbReference type="GO" id="GO:0051259">
    <property type="term" value="P:protein complex oligomerization"/>
    <property type="evidence" value="ECO:0007669"/>
    <property type="project" value="InterPro"/>
</dbReference>
<sequence>MTALRSTARLLPRLTSRTPCRFCTQLPSATTTAFQRFHPAPSHINRRASLAVSISTAATARQQHRQSTAVDTSTDIYKLFGLNLDDVPQNGWGINEKDIKSTWRKLMGNTHPDRMAGRSEEDQAQAAQQSTIVNRAYETLLNPLLRAQYLLERHGITSSDEAEGLEDADLLLQVMEFRERLEEVSSEEEAAQVREDNREHLEQTISALGSAFGASPPNLEQARKLTIELRYWLNIDKAAREWAPGARIELQH</sequence>
<dbReference type="InterPro" id="IPR036386">
    <property type="entry name" value="HscB_C_sf"/>
</dbReference>
<dbReference type="Gene3D" id="1.20.1280.20">
    <property type="entry name" value="HscB, C-terminal domain"/>
    <property type="match status" value="1"/>
</dbReference>
<keyword evidence="2" id="KW-0143">Chaperone</keyword>
<evidence type="ECO:0000313" key="3">
    <source>
        <dbReference type="EMBL" id="KAE8250601.1"/>
    </source>
</evidence>
<dbReference type="SUPFAM" id="SSF47144">
    <property type="entry name" value="HSC20 (HSCB), C-terminal oligomerisation domain"/>
    <property type="match status" value="1"/>
</dbReference>
<dbReference type="GO" id="GO:0044571">
    <property type="term" value="P:[2Fe-2S] cluster assembly"/>
    <property type="evidence" value="ECO:0007669"/>
    <property type="project" value="InterPro"/>
</dbReference>
<dbReference type="SUPFAM" id="SSF46565">
    <property type="entry name" value="Chaperone J-domain"/>
    <property type="match status" value="1"/>
</dbReference>
<reference evidence="3" key="1">
    <citation type="submission" date="2016-04" db="EMBL/GenBank/DDBJ databases">
        <authorList>
            <person name="Nguyen H.D."/>
            <person name="Samba Siva P."/>
            <person name="Cullis J."/>
            <person name="Levesque C.A."/>
            <person name="Hambleton S."/>
        </authorList>
    </citation>
    <scope>NUCLEOTIDE SEQUENCE</scope>
    <source>
        <strain evidence="3">DAOMC 236416</strain>
    </source>
</reference>
<comment type="similarity">
    <text evidence="1">Belongs to the HscB family.</text>
</comment>
<dbReference type="PANTHER" id="PTHR14021:SF15">
    <property type="entry name" value="IRON-SULFUR CLUSTER CO-CHAPERONE PROTEIN HSCB"/>
    <property type="match status" value="1"/>
</dbReference>
<accession>A0A177TWC6</accession>
<evidence type="ECO:0000256" key="1">
    <source>
        <dbReference type="ARBA" id="ARBA00010476"/>
    </source>
</evidence>
<dbReference type="InterPro" id="IPR009073">
    <property type="entry name" value="HscB_oligo_C"/>
</dbReference>
<name>A0A177TWC6_9BASI</name>
<dbReference type="GO" id="GO:0001671">
    <property type="term" value="F:ATPase activator activity"/>
    <property type="evidence" value="ECO:0007669"/>
    <property type="project" value="InterPro"/>
</dbReference>
<dbReference type="Proteomes" id="UP000077521">
    <property type="component" value="Unassembled WGS sequence"/>
</dbReference>
<dbReference type="Pfam" id="PF00226">
    <property type="entry name" value="DnaJ"/>
    <property type="match status" value="1"/>
</dbReference>
<dbReference type="Pfam" id="PF07743">
    <property type="entry name" value="HSCB_C"/>
    <property type="match status" value="1"/>
</dbReference>
<dbReference type="PROSITE" id="PS50076">
    <property type="entry name" value="DNAJ_2"/>
    <property type="match status" value="1"/>
</dbReference>
<dbReference type="PANTHER" id="PTHR14021">
    <property type="entry name" value="IRON-SULFUR CLUSTER CO-CHAPERONE PROTEIN HSCB"/>
    <property type="match status" value="1"/>
</dbReference>
<dbReference type="InterPro" id="IPR001623">
    <property type="entry name" value="DnaJ_domain"/>
</dbReference>
<keyword evidence="4" id="KW-1185">Reference proteome</keyword>
<dbReference type="InterPro" id="IPR004640">
    <property type="entry name" value="HscB"/>
</dbReference>
<dbReference type="AlphaFoldDB" id="A0A177TWC6"/>
<gene>
    <name evidence="3" type="ORF">A4X13_0g4574</name>
</gene>
<dbReference type="NCBIfam" id="TIGR00714">
    <property type="entry name" value="hscB"/>
    <property type="match status" value="1"/>
</dbReference>
<dbReference type="EMBL" id="LWDF02000307">
    <property type="protein sequence ID" value="KAE8250601.1"/>
    <property type="molecule type" value="Genomic_DNA"/>
</dbReference>
<evidence type="ECO:0000256" key="2">
    <source>
        <dbReference type="ARBA" id="ARBA00023186"/>
    </source>
</evidence>
<dbReference type="Gene3D" id="1.10.287.110">
    <property type="entry name" value="DnaJ domain"/>
    <property type="match status" value="1"/>
</dbReference>
<protein>
    <submittedName>
        <fullName evidence="3">Uncharacterized protein</fullName>
    </submittedName>
</protein>
<dbReference type="GO" id="GO:0051087">
    <property type="term" value="F:protein-folding chaperone binding"/>
    <property type="evidence" value="ECO:0007669"/>
    <property type="project" value="InterPro"/>
</dbReference>
<reference evidence="3" key="2">
    <citation type="journal article" date="2019" name="IMA Fungus">
        <title>Genome sequencing and comparison of five Tilletia species to identify candidate genes for the detection of regulated species infecting wheat.</title>
        <authorList>
            <person name="Nguyen H.D.T."/>
            <person name="Sultana T."/>
            <person name="Kesanakurti P."/>
            <person name="Hambleton S."/>
        </authorList>
    </citation>
    <scope>NUCLEOTIDE SEQUENCE</scope>
    <source>
        <strain evidence="3">DAOMC 236416</strain>
    </source>
</reference>
<dbReference type="SMART" id="SM00271">
    <property type="entry name" value="DnaJ"/>
    <property type="match status" value="1"/>
</dbReference>
<dbReference type="GO" id="GO:0005739">
    <property type="term" value="C:mitochondrion"/>
    <property type="evidence" value="ECO:0007669"/>
    <property type="project" value="TreeGrafter"/>
</dbReference>
<comment type="caution">
    <text evidence="3">The sequence shown here is derived from an EMBL/GenBank/DDBJ whole genome shotgun (WGS) entry which is preliminary data.</text>
</comment>
<organism evidence="3 4">
    <name type="scientific">Tilletia indica</name>
    <dbReference type="NCBI Taxonomy" id="43049"/>
    <lineage>
        <taxon>Eukaryota</taxon>
        <taxon>Fungi</taxon>
        <taxon>Dikarya</taxon>
        <taxon>Basidiomycota</taxon>
        <taxon>Ustilaginomycotina</taxon>
        <taxon>Exobasidiomycetes</taxon>
        <taxon>Tilletiales</taxon>
        <taxon>Tilletiaceae</taxon>
        <taxon>Tilletia</taxon>
    </lineage>
</organism>
<dbReference type="InterPro" id="IPR036869">
    <property type="entry name" value="J_dom_sf"/>
</dbReference>
<dbReference type="CDD" id="cd06257">
    <property type="entry name" value="DnaJ"/>
    <property type="match status" value="1"/>
</dbReference>
<proteinExistence type="inferred from homology"/>
<evidence type="ECO:0000313" key="4">
    <source>
        <dbReference type="Proteomes" id="UP000077521"/>
    </source>
</evidence>